<evidence type="ECO:0000313" key="2">
    <source>
        <dbReference type="Proteomes" id="UP001196413"/>
    </source>
</evidence>
<accession>A0AAD5R4K5</accession>
<keyword evidence="2" id="KW-1185">Reference proteome</keyword>
<reference evidence="1" key="1">
    <citation type="submission" date="2021-06" db="EMBL/GenBank/DDBJ databases">
        <title>Parelaphostrongylus tenuis whole genome reference sequence.</title>
        <authorList>
            <person name="Garwood T.J."/>
            <person name="Larsen P.A."/>
            <person name="Fountain-Jones N.M."/>
            <person name="Garbe J.R."/>
            <person name="Macchietto M.G."/>
            <person name="Kania S.A."/>
            <person name="Gerhold R.W."/>
            <person name="Richards J.E."/>
            <person name="Wolf T.M."/>
        </authorList>
    </citation>
    <scope>NUCLEOTIDE SEQUENCE</scope>
    <source>
        <strain evidence="1">MNPRO001-30</strain>
        <tissue evidence="1">Meninges</tissue>
    </source>
</reference>
<proteinExistence type="predicted"/>
<dbReference type="Proteomes" id="UP001196413">
    <property type="component" value="Unassembled WGS sequence"/>
</dbReference>
<gene>
    <name evidence="1" type="ORF">KIN20_030826</name>
</gene>
<protein>
    <submittedName>
        <fullName evidence="1">Uncharacterized protein</fullName>
    </submittedName>
</protein>
<name>A0AAD5R4K5_PARTN</name>
<organism evidence="1 2">
    <name type="scientific">Parelaphostrongylus tenuis</name>
    <name type="common">Meningeal worm</name>
    <dbReference type="NCBI Taxonomy" id="148309"/>
    <lineage>
        <taxon>Eukaryota</taxon>
        <taxon>Metazoa</taxon>
        <taxon>Ecdysozoa</taxon>
        <taxon>Nematoda</taxon>
        <taxon>Chromadorea</taxon>
        <taxon>Rhabditida</taxon>
        <taxon>Rhabditina</taxon>
        <taxon>Rhabditomorpha</taxon>
        <taxon>Strongyloidea</taxon>
        <taxon>Metastrongylidae</taxon>
        <taxon>Parelaphostrongylus</taxon>
    </lineage>
</organism>
<evidence type="ECO:0000313" key="1">
    <source>
        <dbReference type="EMBL" id="KAJ1369384.1"/>
    </source>
</evidence>
<sequence>MPRRNEIQMDQLSTLESHDSIRLPHLSRPIRHNDIRSLQKFLSLQRSKGKDLMQTDMVPEIDVCMTGIAATTPGIVVRHLLSTFFIVQIAFTVLPTMMQFWGIAGSASRNYRCYKDILYHSSKLEKNYRTHQSTN</sequence>
<comment type="caution">
    <text evidence="1">The sequence shown here is derived from an EMBL/GenBank/DDBJ whole genome shotgun (WGS) entry which is preliminary data.</text>
</comment>
<dbReference type="EMBL" id="JAHQIW010006526">
    <property type="protein sequence ID" value="KAJ1369384.1"/>
    <property type="molecule type" value="Genomic_DNA"/>
</dbReference>
<dbReference type="AlphaFoldDB" id="A0AAD5R4K5"/>